<dbReference type="Gene3D" id="3.40.50.10900">
    <property type="entry name" value="PAC-like subunit"/>
    <property type="match status" value="1"/>
</dbReference>
<evidence type="ECO:0000313" key="1">
    <source>
        <dbReference type="EMBL" id="RIB35310.1"/>
    </source>
</evidence>
<dbReference type="InterPro" id="IPR038389">
    <property type="entry name" value="PSMG2_sf"/>
</dbReference>
<name>A0A397WMM0_9ARCH</name>
<accession>A0A397WMM0</accession>
<evidence type="ECO:0000313" key="2">
    <source>
        <dbReference type="Proteomes" id="UP000266622"/>
    </source>
</evidence>
<proteinExistence type="predicted"/>
<dbReference type="InterPro" id="IPR019151">
    <property type="entry name" value="Proteasome_assmbl_chaperone_2"/>
</dbReference>
<gene>
    <name evidence="1" type="ORF">BXU00_02150</name>
</gene>
<dbReference type="Proteomes" id="UP000266622">
    <property type="component" value="Unassembled WGS sequence"/>
</dbReference>
<dbReference type="AlphaFoldDB" id="A0A397WMM0"/>
<sequence length="261" mass="30161">MVWVYVNRSEIDKVEEPHFIYAVGGGMGNLAKIVGRTLIKKYKPKLLGYIVSKAFPDISYSNKDGILSKSYPIKLYYFTHNERDFLILYGNLQPGLLEDVGISLEERYDATIKVLRILKKLNTQMIVSIGGLGLELEPDSPKLYLSYNKYFDKKFLEDKGVQFEVFYRNNIVGMSGLFVSLSSFYKIPAFILLAETYSTNQIDGYIGASKILEALNKLYEFDIDTSKIYEKGKELREKVKEYIKESLERMQKDRKMPDYFG</sequence>
<dbReference type="SUPFAM" id="SSF159659">
    <property type="entry name" value="Cgl1923-like"/>
    <property type="match status" value="1"/>
</dbReference>
<comment type="caution">
    <text evidence="1">The sequence shown here is derived from an EMBL/GenBank/DDBJ whole genome shotgun (WGS) entry which is preliminary data.</text>
</comment>
<organism evidence="1 2">
    <name type="scientific">Candidatus Nanoclepta minutus</name>
    <dbReference type="NCBI Taxonomy" id="1940235"/>
    <lineage>
        <taxon>Archaea</taxon>
        <taxon>Nanobdellota</taxon>
        <taxon>Candidatus Nanoclepta</taxon>
    </lineage>
</organism>
<evidence type="ECO:0008006" key="3">
    <source>
        <dbReference type="Google" id="ProtNLM"/>
    </source>
</evidence>
<dbReference type="PANTHER" id="PTHR35610">
    <property type="entry name" value="3-ISOPROPYLMALATE DEHYDRATASE-RELATED"/>
    <property type="match status" value="1"/>
</dbReference>
<dbReference type="EMBL" id="MWMI01000003">
    <property type="protein sequence ID" value="RIB35310.1"/>
    <property type="molecule type" value="Genomic_DNA"/>
</dbReference>
<reference evidence="1 2" key="1">
    <citation type="journal article" date="2018" name="Syst. Appl. Microbiol.">
        <title>A new symbiotic nanoarchaeote (Candidatus Nanoclepta minutus) and its host (Zestosphaera tikiterensis gen. nov., sp. nov.) from a New Zealand hot spring.</title>
        <authorList>
            <person name="St John E."/>
            <person name="Liu Y."/>
            <person name="Podar M."/>
            <person name="Stott M.B."/>
            <person name="Meneghin J."/>
            <person name="Chen Z."/>
            <person name="Lagutin K."/>
            <person name="Mitchell K."/>
            <person name="Reysenbach A.L."/>
        </authorList>
    </citation>
    <scope>NUCLEOTIDE SEQUENCE [LARGE SCALE GENOMIC DNA]</scope>
    <source>
        <strain evidence="1">NZ3</strain>
    </source>
</reference>
<dbReference type="Pfam" id="PF09754">
    <property type="entry name" value="PAC2"/>
    <property type="match status" value="1"/>
</dbReference>
<protein>
    <recommendedName>
        <fullName evidence="3">Proteasome assembly chaperone family protein</fullName>
    </recommendedName>
</protein>